<comment type="caution">
    <text evidence="1">The sequence shown here is derived from an EMBL/GenBank/DDBJ whole genome shotgun (WGS) entry which is preliminary data.</text>
</comment>
<dbReference type="Gene3D" id="3.90.226.10">
    <property type="entry name" value="2-enoyl-CoA Hydratase, Chain A, domain 1"/>
    <property type="match status" value="1"/>
</dbReference>
<sequence>MHTSHPPKLPSFRIDIRGGYAIVTIDRPPVNAFSRETYSELNEVISFIEATPAIRAMVLACADDARAWIGGGDLHEFLTLTSEEARRDRHAFIEVVTDRLYHLSRPTIAAVSMPAPGGGMVLASFCDIIIAAEETFFSMPEVDRGLTGGAGSYLNRLNLPVPIIREIILTGRKFSAAELKEHGFVNYVLPKDAVLPKAIELAEIIARKSAATITAIKRGANNIDKVGWDQGRTDAHQASEQLVTGPDYKEAINAFLEKREPKFNQ</sequence>
<organism evidence="1 2">
    <name type="scientific">Silicimonas algicola</name>
    <dbReference type="NCBI Taxonomy" id="1826607"/>
    <lineage>
        <taxon>Bacteria</taxon>
        <taxon>Pseudomonadati</taxon>
        <taxon>Pseudomonadota</taxon>
        <taxon>Alphaproteobacteria</taxon>
        <taxon>Rhodobacterales</taxon>
        <taxon>Paracoccaceae</taxon>
    </lineage>
</organism>
<reference evidence="1 2" key="1">
    <citation type="submission" date="2018-05" db="EMBL/GenBank/DDBJ databases">
        <title>Genomic Encyclopedia of Type Strains, Phase IV (KMG-IV): sequencing the most valuable type-strain genomes for metagenomic binning, comparative biology and taxonomic classification.</title>
        <authorList>
            <person name="Goeker M."/>
        </authorList>
    </citation>
    <scope>NUCLEOTIDE SEQUENCE [LARGE SCALE GENOMIC DNA]</scope>
    <source>
        <strain evidence="1 2">DSM 103371</strain>
    </source>
</reference>
<evidence type="ECO:0000313" key="2">
    <source>
        <dbReference type="Proteomes" id="UP000245390"/>
    </source>
</evidence>
<protein>
    <submittedName>
        <fullName evidence="1">Enoyl-CoA hydratase</fullName>
    </submittedName>
</protein>
<dbReference type="RefSeq" id="WP_109761057.1">
    <property type="nucleotide sequence ID" value="NZ_CP034588.1"/>
</dbReference>
<dbReference type="Proteomes" id="UP000245390">
    <property type="component" value="Unassembled WGS sequence"/>
</dbReference>
<evidence type="ECO:0000313" key="1">
    <source>
        <dbReference type="EMBL" id="PWK53603.1"/>
    </source>
</evidence>
<accession>A0A316FYV6</accession>
<dbReference type="GO" id="GO:0006635">
    <property type="term" value="P:fatty acid beta-oxidation"/>
    <property type="evidence" value="ECO:0007669"/>
    <property type="project" value="TreeGrafter"/>
</dbReference>
<dbReference type="Pfam" id="PF00378">
    <property type="entry name" value="ECH_1"/>
    <property type="match status" value="1"/>
</dbReference>
<dbReference type="AlphaFoldDB" id="A0A316FYV6"/>
<dbReference type="OrthoDB" id="5730382at2"/>
<dbReference type="GO" id="GO:0003824">
    <property type="term" value="F:catalytic activity"/>
    <property type="evidence" value="ECO:0007669"/>
    <property type="project" value="UniProtKB-ARBA"/>
</dbReference>
<dbReference type="KEGG" id="salo:EF888_15010"/>
<name>A0A316FYV6_9RHOB</name>
<dbReference type="InterPro" id="IPR029045">
    <property type="entry name" value="ClpP/crotonase-like_dom_sf"/>
</dbReference>
<dbReference type="EMBL" id="QGGV01000013">
    <property type="protein sequence ID" value="PWK53603.1"/>
    <property type="molecule type" value="Genomic_DNA"/>
</dbReference>
<dbReference type="PANTHER" id="PTHR11941:SF54">
    <property type="entry name" value="ENOYL-COA HYDRATASE, MITOCHONDRIAL"/>
    <property type="match status" value="1"/>
</dbReference>
<dbReference type="CDD" id="cd06558">
    <property type="entry name" value="crotonase-like"/>
    <property type="match status" value="1"/>
</dbReference>
<gene>
    <name evidence="1" type="ORF">C8D95_113128</name>
</gene>
<dbReference type="SUPFAM" id="SSF52096">
    <property type="entry name" value="ClpP/crotonase"/>
    <property type="match status" value="1"/>
</dbReference>
<dbReference type="InterPro" id="IPR001753">
    <property type="entry name" value="Enoyl-CoA_hydra/iso"/>
</dbReference>
<keyword evidence="2" id="KW-1185">Reference proteome</keyword>
<proteinExistence type="predicted"/>
<dbReference type="PANTHER" id="PTHR11941">
    <property type="entry name" value="ENOYL-COA HYDRATASE-RELATED"/>
    <property type="match status" value="1"/>
</dbReference>